<dbReference type="PROSITE" id="PS50041">
    <property type="entry name" value="C_TYPE_LECTIN_2"/>
    <property type="match status" value="1"/>
</dbReference>
<name>A0A8C6T9W5_9GOBI</name>
<feature type="coiled-coil region" evidence="2">
    <location>
        <begin position="78"/>
        <end position="105"/>
    </location>
</feature>
<dbReference type="Gene3D" id="3.10.100.10">
    <property type="entry name" value="Mannose-Binding Protein A, subunit A"/>
    <property type="match status" value="1"/>
</dbReference>
<proteinExistence type="predicted"/>
<organism evidence="5 6">
    <name type="scientific">Neogobius melanostomus</name>
    <name type="common">round goby</name>
    <dbReference type="NCBI Taxonomy" id="47308"/>
    <lineage>
        <taxon>Eukaryota</taxon>
        <taxon>Metazoa</taxon>
        <taxon>Chordata</taxon>
        <taxon>Craniata</taxon>
        <taxon>Vertebrata</taxon>
        <taxon>Euteleostomi</taxon>
        <taxon>Actinopterygii</taxon>
        <taxon>Neopterygii</taxon>
        <taxon>Teleostei</taxon>
        <taxon>Neoteleostei</taxon>
        <taxon>Acanthomorphata</taxon>
        <taxon>Gobiaria</taxon>
        <taxon>Gobiiformes</taxon>
        <taxon>Gobioidei</taxon>
        <taxon>Gobiidae</taxon>
        <taxon>Benthophilinae</taxon>
        <taxon>Neogobiini</taxon>
        <taxon>Neogobius</taxon>
    </lineage>
</organism>
<dbReference type="PANTHER" id="PTHR22803">
    <property type="entry name" value="MANNOSE, PHOSPHOLIPASE, LECTIN RECEPTOR RELATED"/>
    <property type="match status" value="1"/>
</dbReference>
<dbReference type="CDD" id="cd03590">
    <property type="entry name" value="CLECT_DC-SIGN_like"/>
    <property type="match status" value="1"/>
</dbReference>
<dbReference type="Proteomes" id="UP000694523">
    <property type="component" value="Unplaced"/>
</dbReference>
<keyword evidence="3" id="KW-0812">Transmembrane</keyword>
<evidence type="ECO:0000313" key="5">
    <source>
        <dbReference type="Ensembl" id="ENSNMLP00000015056.1"/>
    </source>
</evidence>
<protein>
    <recommendedName>
        <fullName evidence="4">C-type lectin domain-containing protein</fullName>
    </recommendedName>
</protein>
<accession>A0A8C6T9W5</accession>
<keyword evidence="6" id="KW-1185">Reference proteome</keyword>
<dbReference type="SUPFAM" id="SSF56436">
    <property type="entry name" value="C-type lectin-like"/>
    <property type="match status" value="1"/>
</dbReference>
<dbReference type="InterPro" id="IPR016187">
    <property type="entry name" value="CTDL_fold"/>
</dbReference>
<keyword evidence="1" id="KW-0430">Lectin</keyword>
<dbReference type="Pfam" id="PF00059">
    <property type="entry name" value="Lectin_C"/>
    <property type="match status" value="1"/>
</dbReference>
<evidence type="ECO:0000256" key="2">
    <source>
        <dbReference type="SAM" id="Coils"/>
    </source>
</evidence>
<dbReference type="SMART" id="SM00034">
    <property type="entry name" value="CLECT"/>
    <property type="match status" value="1"/>
</dbReference>
<feature type="domain" description="C-type lectin" evidence="4">
    <location>
        <begin position="165"/>
        <end position="296"/>
    </location>
</feature>
<dbReference type="InterPro" id="IPR050111">
    <property type="entry name" value="C-type_lectin/snaclec_domain"/>
</dbReference>
<evidence type="ECO:0000313" key="6">
    <source>
        <dbReference type="Proteomes" id="UP000694523"/>
    </source>
</evidence>
<keyword evidence="3" id="KW-0472">Membrane</keyword>
<sequence>MDDRTYNELTYPEESSSDCSFTANEDKQVSLSLGRPGVHVNHQKVLTVILSVLAGILLTVDIGLGVYYRNLTDRESIIKDINAEVAKLQQAYKTAIDAKIELRKELSKEAIQQQHSKWELEHQKTTNADYQKETEKLLMLITGLRSHIPLLKEGCRYCLPGWNLINSMCYYIPFSENTPRRSWEESREYCKNFGADLIEINSREKQLAISNLITTYHNPSVQYVASGFWIGARDVDEEGVWKWLDGTQMNEGFWNAGEPNNQGNEDCAAVYPAPKKNPFRSWNDAPCSHHLKWICEKEPN</sequence>
<dbReference type="InterPro" id="IPR016186">
    <property type="entry name" value="C-type_lectin-like/link_sf"/>
</dbReference>
<reference evidence="5" key="1">
    <citation type="submission" date="2025-08" db="UniProtKB">
        <authorList>
            <consortium name="Ensembl"/>
        </authorList>
    </citation>
    <scope>IDENTIFICATION</scope>
</reference>
<dbReference type="GO" id="GO:0030246">
    <property type="term" value="F:carbohydrate binding"/>
    <property type="evidence" value="ECO:0007669"/>
    <property type="project" value="UniProtKB-KW"/>
</dbReference>
<dbReference type="AlphaFoldDB" id="A0A8C6T9W5"/>
<dbReference type="Ensembl" id="ENSNMLT00000016919.1">
    <property type="protein sequence ID" value="ENSNMLP00000015056.1"/>
    <property type="gene ID" value="ENSNMLG00000009996.1"/>
</dbReference>
<keyword evidence="3" id="KW-1133">Transmembrane helix</keyword>
<dbReference type="InterPro" id="IPR001304">
    <property type="entry name" value="C-type_lectin-like"/>
</dbReference>
<feature type="transmembrane region" description="Helical" evidence="3">
    <location>
        <begin position="45"/>
        <end position="68"/>
    </location>
</feature>
<dbReference type="InterPro" id="IPR033989">
    <property type="entry name" value="CD209-like_CTLD"/>
</dbReference>
<evidence type="ECO:0000259" key="4">
    <source>
        <dbReference type="PROSITE" id="PS50041"/>
    </source>
</evidence>
<reference evidence="5" key="2">
    <citation type="submission" date="2025-09" db="UniProtKB">
        <authorList>
            <consortium name="Ensembl"/>
        </authorList>
    </citation>
    <scope>IDENTIFICATION</scope>
</reference>
<evidence type="ECO:0000256" key="3">
    <source>
        <dbReference type="SAM" id="Phobius"/>
    </source>
</evidence>
<evidence type="ECO:0000256" key="1">
    <source>
        <dbReference type="ARBA" id="ARBA00022734"/>
    </source>
</evidence>
<keyword evidence="2" id="KW-0175">Coiled coil</keyword>